<accession>A0A7R8WXR7</accession>
<dbReference type="AlphaFoldDB" id="A0A7R8WXR7"/>
<gene>
    <name evidence="3" type="ORF">CTOB1V02_LOCUS16905</name>
</gene>
<feature type="chain" id="PRO_5043938508" evidence="2">
    <location>
        <begin position="20"/>
        <end position="96"/>
    </location>
</feature>
<feature type="signal peptide" evidence="2">
    <location>
        <begin position="1"/>
        <end position="19"/>
    </location>
</feature>
<feature type="non-terminal residue" evidence="3">
    <location>
        <position position="1"/>
    </location>
</feature>
<protein>
    <submittedName>
        <fullName evidence="3">Uncharacterized protein</fullName>
    </submittedName>
</protein>
<keyword evidence="2" id="KW-0732">Signal</keyword>
<evidence type="ECO:0000256" key="2">
    <source>
        <dbReference type="SAM" id="SignalP"/>
    </source>
</evidence>
<organism evidence="3">
    <name type="scientific">Cyprideis torosa</name>
    <dbReference type="NCBI Taxonomy" id="163714"/>
    <lineage>
        <taxon>Eukaryota</taxon>
        <taxon>Metazoa</taxon>
        <taxon>Ecdysozoa</taxon>
        <taxon>Arthropoda</taxon>
        <taxon>Crustacea</taxon>
        <taxon>Oligostraca</taxon>
        <taxon>Ostracoda</taxon>
        <taxon>Podocopa</taxon>
        <taxon>Podocopida</taxon>
        <taxon>Cytherocopina</taxon>
        <taxon>Cytheroidea</taxon>
        <taxon>Cytherideidae</taxon>
        <taxon>Cyprideis</taxon>
    </lineage>
</organism>
<feature type="region of interest" description="Disordered" evidence="1">
    <location>
        <begin position="38"/>
        <end position="96"/>
    </location>
</feature>
<evidence type="ECO:0000313" key="3">
    <source>
        <dbReference type="EMBL" id="CAD7239090.1"/>
    </source>
</evidence>
<evidence type="ECO:0000256" key="1">
    <source>
        <dbReference type="SAM" id="MobiDB-lite"/>
    </source>
</evidence>
<sequence length="96" mass="10723">MDYWICSLLLLFSVTSISCEPSLPSSFTRYVRTGESSRRILRLSPPPADPGTQPLESRSYASLYDGAPQRSNDDENITESTFRIPMDSDGTRTRAS</sequence>
<reference evidence="3" key="1">
    <citation type="submission" date="2020-11" db="EMBL/GenBank/DDBJ databases">
        <authorList>
            <person name="Tran Van P."/>
        </authorList>
    </citation>
    <scope>NUCLEOTIDE SEQUENCE</scope>
</reference>
<proteinExistence type="predicted"/>
<dbReference type="EMBL" id="OB715562">
    <property type="protein sequence ID" value="CAD7239090.1"/>
    <property type="molecule type" value="Genomic_DNA"/>
</dbReference>
<name>A0A7R8WXR7_9CRUS</name>